<reference evidence="6" key="1">
    <citation type="submission" date="2013-09" db="EMBL/GenBank/DDBJ databases">
        <title>Corchorus olitorius genome sequencing.</title>
        <authorList>
            <person name="Alam M."/>
            <person name="Haque M.S."/>
            <person name="Islam M.S."/>
            <person name="Emdad E.M."/>
            <person name="Islam M.M."/>
            <person name="Ahmed B."/>
            <person name="Halim A."/>
            <person name="Hossen Q.M.M."/>
            <person name="Hossain M.Z."/>
            <person name="Ahmed R."/>
            <person name="Khan M.M."/>
            <person name="Islam R."/>
            <person name="Rashid M.M."/>
            <person name="Khan S.A."/>
            <person name="Rahman M.S."/>
            <person name="Alam M."/>
            <person name="Yahiya A.S."/>
            <person name="Khan M.S."/>
            <person name="Azam M.S."/>
            <person name="Haque T."/>
            <person name="Lashkar M.Z.H."/>
            <person name="Akhand A.I."/>
            <person name="Morshed G."/>
            <person name="Roy S."/>
            <person name="Uddin K.S."/>
            <person name="Rabeya T."/>
            <person name="Hossain A.S."/>
            <person name="Chowdhury A."/>
            <person name="Snigdha A.R."/>
            <person name="Mortoza M.S."/>
            <person name="Matin S.A."/>
            <person name="Hoque S.M.E."/>
            <person name="Islam M.K."/>
            <person name="Roy D.K."/>
            <person name="Haider R."/>
            <person name="Moosa M.M."/>
            <person name="Elias S.M."/>
            <person name="Hasan A.M."/>
            <person name="Jahan S."/>
            <person name="Shafiuddin M."/>
            <person name="Mahmood N."/>
            <person name="Shommy N.S."/>
        </authorList>
    </citation>
    <scope>NUCLEOTIDE SEQUENCE [LARGE SCALE GENOMIC DNA]</scope>
    <source>
        <strain evidence="6">cv. O-4</strain>
    </source>
</reference>
<keyword evidence="2" id="KW-0677">Repeat</keyword>
<name>A0A1R3JVK7_9ROSI</name>
<dbReference type="OrthoDB" id="185373at2759"/>
<dbReference type="Gene3D" id="1.25.40.10">
    <property type="entry name" value="Tetratricopeptide repeat domain"/>
    <property type="match status" value="1"/>
</dbReference>
<dbReference type="AlphaFoldDB" id="A0A1R3JVK7"/>
<comment type="caution">
    <text evidence="5">The sequence shown here is derived from an EMBL/GenBank/DDBJ whole genome shotgun (WGS) entry which is preliminary data.</text>
</comment>
<keyword evidence="6" id="KW-1185">Reference proteome</keyword>
<evidence type="ECO:0008006" key="7">
    <source>
        <dbReference type="Google" id="ProtNLM"/>
    </source>
</evidence>
<dbReference type="STRING" id="93759.A0A1R3JVK7"/>
<comment type="similarity">
    <text evidence="1">Belongs to the PPR family. P subfamily.</text>
</comment>
<sequence>MIETFGRSGNTNEALRLFSEMKQRQIRPSIHTYRSLINNLKKAGKLDLANSLLEEMNSSSPSDLAGPEDFKRKCR</sequence>
<dbReference type="PANTHER" id="PTHR47933">
    <property type="entry name" value="PENTATRICOPEPTIDE REPEAT-CONTAINING PROTEIN 1, MITOCHONDRIAL"/>
    <property type="match status" value="1"/>
</dbReference>
<accession>A0A1R3JVK7</accession>
<feature type="repeat" description="PPR" evidence="3">
    <location>
        <begin position="29"/>
        <end position="59"/>
    </location>
</feature>
<feature type="region of interest" description="Disordered" evidence="4">
    <location>
        <begin position="56"/>
        <end position="75"/>
    </location>
</feature>
<dbReference type="Proteomes" id="UP000187203">
    <property type="component" value="Unassembled WGS sequence"/>
</dbReference>
<feature type="repeat" description="PPR" evidence="3">
    <location>
        <begin position="1"/>
        <end position="28"/>
    </location>
</feature>
<gene>
    <name evidence="5" type="ORF">COLO4_13684</name>
</gene>
<evidence type="ECO:0000313" key="6">
    <source>
        <dbReference type="Proteomes" id="UP000187203"/>
    </source>
</evidence>
<evidence type="ECO:0000256" key="1">
    <source>
        <dbReference type="ARBA" id="ARBA00007626"/>
    </source>
</evidence>
<dbReference type="EMBL" id="AWUE01015252">
    <property type="protein sequence ID" value="OMO98801.1"/>
    <property type="molecule type" value="Genomic_DNA"/>
</dbReference>
<protein>
    <recommendedName>
        <fullName evidence="7">Pentatricopeptide repeat-containing protein</fullName>
    </recommendedName>
</protein>
<dbReference type="PROSITE" id="PS51375">
    <property type="entry name" value="PPR"/>
    <property type="match status" value="2"/>
</dbReference>
<dbReference type="InterPro" id="IPR002885">
    <property type="entry name" value="PPR_rpt"/>
</dbReference>
<dbReference type="InterPro" id="IPR011990">
    <property type="entry name" value="TPR-like_helical_dom_sf"/>
</dbReference>
<dbReference type="InterPro" id="IPR051240">
    <property type="entry name" value="Mito_RNA-Proc/Resp"/>
</dbReference>
<dbReference type="GO" id="GO:0003729">
    <property type="term" value="F:mRNA binding"/>
    <property type="evidence" value="ECO:0007669"/>
    <property type="project" value="TreeGrafter"/>
</dbReference>
<evidence type="ECO:0000256" key="4">
    <source>
        <dbReference type="SAM" id="MobiDB-lite"/>
    </source>
</evidence>
<dbReference type="NCBIfam" id="TIGR00756">
    <property type="entry name" value="PPR"/>
    <property type="match status" value="2"/>
</dbReference>
<evidence type="ECO:0000256" key="3">
    <source>
        <dbReference type="PROSITE-ProRule" id="PRU00708"/>
    </source>
</evidence>
<evidence type="ECO:0000313" key="5">
    <source>
        <dbReference type="EMBL" id="OMO98801.1"/>
    </source>
</evidence>
<evidence type="ECO:0000256" key="2">
    <source>
        <dbReference type="ARBA" id="ARBA00022737"/>
    </source>
</evidence>
<dbReference type="Pfam" id="PF13041">
    <property type="entry name" value="PPR_2"/>
    <property type="match status" value="1"/>
</dbReference>
<dbReference type="PANTHER" id="PTHR47933:SF11">
    <property type="entry name" value="PENTATRICOPEPTIDE REPEAT-CONTAINING PROTEIN 2"/>
    <property type="match status" value="1"/>
</dbReference>
<proteinExistence type="inferred from homology"/>
<organism evidence="5 6">
    <name type="scientific">Corchorus olitorius</name>
    <dbReference type="NCBI Taxonomy" id="93759"/>
    <lineage>
        <taxon>Eukaryota</taxon>
        <taxon>Viridiplantae</taxon>
        <taxon>Streptophyta</taxon>
        <taxon>Embryophyta</taxon>
        <taxon>Tracheophyta</taxon>
        <taxon>Spermatophyta</taxon>
        <taxon>Magnoliopsida</taxon>
        <taxon>eudicotyledons</taxon>
        <taxon>Gunneridae</taxon>
        <taxon>Pentapetalae</taxon>
        <taxon>rosids</taxon>
        <taxon>malvids</taxon>
        <taxon>Malvales</taxon>
        <taxon>Malvaceae</taxon>
        <taxon>Grewioideae</taxon>
        <taxon>Apeibeae</taxon>
        <taxon>Corchorus</taxon>
    </lineage>
</organism>